<protein>
    <submittedName>
        <fullName evidence="2">Repair protein RadC protein</fullName>
    </submittedName>
</protein>
<dbReference type="InterPro" id="IPR046778">
    <property type="entry name" value="UPF0758_N"/>
</dbReference>
<evidence type="ECO:0000313" key="3">
    <source>
        <dbReference type="Proteomes" id="UP000034349"/>
    </source>
</evidence>
<dbReference type="InterPro" id="IPR001405">
    <property type="entry name" value="UPF0758"/>
</dbReference>
<proteinExistence type="predicted"/>
<name>A0A0F9YN18_9BACT</name>
<evidence type="ECO:0000259" key="1">
    <source>
        <dbReference type="Pfam" id="PF20582"/>
    </source>
</evidence>
<dbReference type="PANTHER" id="PTHR30471">
    <property type="entry name" value="DNA REPAIR PROTEIN RADC"/>
    <property type="match status" value="1"/>
</dbReference>
<comment type="caution">
    <text evidence="2">The sequence shown here is derived from an EMBL/GenBank/DDBJ whole genome shotgun (WGS) entry which is preliminary data.</text>
</comment>
<reference evidence="2 3" key="1">
    <citation type="journal article" date="2015" name="Nature">
        <title>rRNA introns, odd ribosomes, and small enigmatic genomes across a large radiation of phyla.</title>
        <authorList>
            <person name="Brown C.T."/>
            <person name="Hug L.A."/>
            <person name="Thomas B.C."/>
            <person name="Sharon I."/>
            <person name="Castelle C.J."/>
            <person name="Singh A."/>
            <person name="Wilkins M.J."/>
            <person name="Williams K.H."/>
            <person name="Banfield J.F."/>
        </authorList>
    </citation>
    <scope>NUCLEOTIDE SEQUENCE [LARGE SCALE GENOMIC DNA]</scope>
</reference>
<dbReference type="AlphaFoldDB" id="A0A0F9YN18"/>
<feature type="domain" description="UPF0758" evidence="1">
    <location>
        <begin position="4"/>
        <end position="81"/>
    </location>
</feature>
<dbReference type="Proteomes" id="UP000034349">
    <property type="component" value="Unassembled WGS sequence"/>
</dbReference>
<dbReference type="PANTHER" id="PTHR30471:SF3">
    <property type="entry name" value="UPF0758 PROTEIN YEES-RELATED"/>
    <property type="match status" value="1"/>
</dbReference>
<dbReference type="SUPFAM" id="SSF47781">
    <property type="entry name" value="RuvA domain 2-like"/>
    <property type="match status" value="1"/>
</dbReference>
<gene>
    <name evidence="2" type="ORF">UR23_C0053G0002</name>
</gene>
<dbReference type="EMBL" id="LBOK01000053">
    <property type="protein sequence ID" value="KKP32864.1"/>
    <property type="molecule type" value="Genomic_DNA"/>
</dbReference>
<evidence type="ECO:0000313" key="2">
    <source>
        <dbReference type="EMBL" id="KKP32864.1"/>
    </source>
</evidence>
<sequence length="96" mass="10942">MPKIKDLPEEQRPREKLLKFGPESLSDKELLAILIGHGLKGKSAIEMAEDLLKEYKNLKGLAGRRLDEFMKIKGIKEAKIIKIAAAFEMAKRIYFT</sequence>
<organism evidence="2 3">
    <name type="scientific">Candidatus Roizmanbacteria bacterium GW2011_GWA2_32_13</name>
    <dbReference type="NCBI Taxonomy" id="1618475"/>
    <lineage>
        <taxon>Bacteria</taxon>
        <taxon>Candidatus Roizmaniibacteriota</taxon>
    </lineage>
</organism>
<dbReference type="Pfam" id="PF20582">
    <property type="entry name" value="UPF0758_N"/>
    <property type="match status" value="1"/>
</dbReference>
<dbReference type="InterPro" id="IPR010994">
    <property type="entry name" value="RuvA_2-like"/>
</dbReference>
<accession>A0A0F9YN18</accession>